<dbReference type="Gene3D" id="3.40.50.200">
    <property type="entry name" value="Peptidase S8/S53 domain"/>
    <property type="match status" value="1"/>
</dbReference>
<keyword evidence="3" id="KW-0964">Secreted</keyword>
<evidence type="ECO:0000256" key="6">
    <source>
        <dbReference type="ARBA" id="ARBA00022801"/>
    </source>
</evidence>
<feature type="chain" id="PRO_5038753322" evidence="11">
    <location>
        <begin position="20"/>
        <end position="718"/>
    </location>
</feature>
<keyword evidence="2" id="KW-0134">Cell wall</keyword>
<dbReference type="InterPro" id="IPR000209">
    <property type="entry name" value="Peptidase_S8/S53_dom"/>
</dbReference>
<feature type="active site" description="Charge relay system" evidence="8 9">
    <location>
        <position position="177"/>
    </location>
</feature>
<organism evidence="14 15">
    <name type="scientific">Mangrovibacillus cuniculi</name>
    <dbReference type="NCBI Taxonomy" id="2593652"/>
    <lineage>
        <taxon>Bacteria</taxon>
        <taxon>Bacillati</taxon>
        <taxon>Bacillota</taxon>
        <taxon>Bacilli</taxon>
        <taxon>Bacillales</taxon>
        <taxon>Bacillaceae</taxon>
        <taxon>Mangrovibacillus</taxon>
    </lineage>
</organism>
<accession>A0A7S8CCZ8</accession>
<evidence type="ECO:0000256" key="8">
    <source>
        <dbReference type="PIRSR" id="PIRSR615500-1"/>
    </source>
</evidence>
<comment type="similarity">
    <text evidence="1 9 10">Belongs to the peptidase S8 family.</text>
</comment>
<evidence type="ECO:0000256" key="3">
    <source>
        <dbReference type="ARBA" id="ARBA00022525"/>
    </source>
</evidence>
<dbReference type="InterPro" id="IPR023828">
    <property type="entry name" value="Peptidase_S8_Ser-AS"/>
</dbReference>
<dbReference type="PROSITE" id="PS00136">
    <property type="entry name" value="SUBTILASE_ASP"/>
    <property type="match status" value="1"/>
</dbReference>
<evidence type="ECO:0000259" key="12">
    <source>
        <dbReference type="Pfam" id="PF00082"/>
    </source>
</evidence>
<evidence type="ECO:0000256" key="11">
    <source>
        <dbReference type="SAM" id="SignalP"/>
    </source>
</evidence>
<feature type="signal peptide" evidence="11">
    <location>
        <begin position="1"/>
        <end position="19"/>
    </location>
</feature>
<keyword evidence="5 11" id="KW-0732">Signal</keyword>
<dbReference type="GO" id="GO:0006508">
    <property type="term" value="P:proteolysis"/>
    <property type="evidence" value="ECO:0007669"/>
    <property type="project" value="UniProtKB-KW"/>
</dbReference>
<gene>
    <name evidence="14" type="ORF">G8O30_12460</name>
</gene>
<sequence length="718" mass="78075">MRAMILISCIFFLNISISAASPSIPMTNPPKDQLQTTTILVETDEPVAKFKETLPSQAKIRFTFQHLFKGYSIVGPTNYLNRWAETQPTITQTSPVLTYKVEEHANMDLIGVEQARHFGNKFGQRLTGKGIKVGVIDTGLDYDHRDLSRNYKKGVDFVDLDRDPLEATARNYGPTYHGTHVAGIIAANGSMQGVAPNASLYIYRALGPGGAGTSDQVLAALEQAYIDKVDVVNLSLGSSVNAPDLPITKALDKIVEKGITAIVSSGNTGPGVWTVGTPGTSSKAITVGASTPKLKTPTLQWGDEQLHLLPVQQAKTFEIGRSFTLVDAGQTITDIQQTDLTGKVAVVKRGGVSFLDKTRVSMEQGAIGILFYNSEPGELHAGLEIPVPIASGALSKENGDRLIKAIQDNGGQLLVRSGEVETVDQLASFSSRGPVTRSYTIKPDVLAPGVQIKSTVPGGYLPLEGTSMSAPYVAGVAALLKEAHPEWGPVEIKSALMTTAEQLVDIEKNRYRVYEQGAGRIFVEKALEATSVYEPTSLTFYEKENKTIHITNNSEKQQTYFVDAKEWSHIFAASPILTLEPGEEGDLVVSLKNNDVDNRMMTEGFISIREGIDDRSIPFLVIHQEPDYPRIQGFVAELNAGKLGYEVYLPGGADSFSIALYDPGTLTFEKFVDWEKNVKPGLREKDIIFPTQSTEYGSYLFVLCVEKSGKTEFAGVLL</sequence>
<dbReference type="InterPro" id="IPR022398">
    <property type="entry name" value="Peptidase_S8_His-AS"/>
</dbReference>
<evidence type="ECO:0000256" key="1">
    <source>
        <dbReference type="ARBA" id="ARBA00011073"/>
    </source>
</evidence>
<evidence type="ECO:0000259" key="13">
    <source>
        <dbReference type="Pfam" id="PF02225"/>
    </source>
</evidence>
<keyword evidence="4 9" id="KW-0645">Protease</keyword>
<feature type="active site" description="Charge relay system" evidence="8 9">
    <location>
        <position position="137"/>
    </location>
</feature>
<dbReference type="Gene3D" id="3.50.30.30">
    <property type="match status" value="1"/>
</dbReference>
<dbReference type="PROSITE" id="PS00137">
    <property type="entry name" value="SUBTILASE_HIS"/>
    <property type="match status" value="1"/>
</dbReference>
<feature type="domain" description="PA" evidence="13">
    <location>
        <begin position="334"/>
        <end position="402"/>
    </location>
</feature>
<dbReference type="Proteomes" id="UP000593626">
    <property type="component" value="Chromosome"/>
</dbReference>
<dbReference type="InterPro" id="IPR023827">
    <property type="entry name" value="Peptidase_S8_Asp-AS"/>
</dbReference>
<dbReference type="CDD" id="cd07474">
    <property type="entry name" value="Peptidases_S8_subtilisin_Vpr-like"/>
    <property type="match status" value="1"/>
</dbReference>
<keyword evidence="6 9" id="KW-0378">Hydrolase</keyword>
<dbReference type="PROSITE" id="PS51892">
    <property type="entry name" value="SUBTILASE"/>
    <property type="match status" value="1"/>
</dbReference>
<dbReference type="SUPFAM" id="SSF52025">
    <property type="entry name" value="PA domain"/>
    <property type="match status" value="1"/>
</dbReference>
<dbReference type="PANTHER" id="PTHR43806">
    <property type="entry name" value="PEPTIDASE S8"/>
    <property type="match status" value="1"/>
</dbReference>
<dbReference type="InterPro" id="IPR003137">
    <property type="entry name" value="PA_domain"/>
</dbReference>
<dbReference type="PRINTS" id="PR00723">
    <property type="entry name" value="SUBTILISIN"/>
</dbReference>
<dbReference type="AlphaFoldDB" id="A0A7S8CCZ8"/>
<dbReference type="InterPro" id="IPR050131">
    <property type="entry name" value="Peptidase_S8_subtilisin-like"/>
</dbReference>
<keyword evidence="7 9" id="KW-0720">Serine protease</keyword>
<evidence type="ECO:0000313" key="14">
    <source>
        <dbReference type="EMBL" id="QPC47710.1"/>
    </source>
</evidence>
<protein>
    <submittedName>
        <fullName evidence="14">S8 family serine peptidase</fullName>
    </submittedName>
</protein>
<dbReference type="InterPro" id="IPR046450">
    <property type="entry name" value="PA_dom_sf"/>
</dbReference>
<dbReference type="Pfam" id="PF00082">
    <property type="entry name" value="Peptidase_S8"/>
    <property type="match status" value="1"/>
</dbReference>
<proteinExistence type="inferred from homology"/>
<evidence type="ECO:0000256" key="7">
    <source>
        <dbReference type="ARBA" id="ARBA00022825"/>
    </source>
</evidence>
<evidence type="ECO:0000313" key="15">
    <source>
        <dbReference type="Proteomes" id="UP000593626"/>
    </source>
</evidence>
<dbReference type="InterPro" id="IPR034213">
    <property type="entry name" value="S8_Vpr-like"/>
</dbReference>
<dbReference type="KEGG" id="mcui:G8O30_12460"/>
<name>A0A7S8CCZ8_9BACI</name>
<dbReference type="EMBL" id="CP049742">
    <property type="protein sequence ID" value="QPC47710.1"/>
    <property type="molecule type" value="Genomic_DNA"/>
</dbReference>
<feature type="active site" description="Charge relay system" evidence="8 9">
    <location>
        <position position="467"/>
    </location>
</feature>
<dbReference type="GO" id="GO:0004252">
    <property type="term" value="F:serine-type endopeptidase activity"/>
    <property type="evidence" value="ECO:0007669"/>
    <property type="project" value="UniProtKB-UniRule"/>
</dbReference>
<dbReference type="PANTHER" id="PTHR43806:SF65">
    <property type="entry name" value="SERINE PROTEASE APRX"/>
    <property type="match status" value="1"/>
</dbReference>
<keyword evidence="15" id="KW-1185">Reference proteome</keyword>
<reference evidence="14 15" key="1">
    <citation type="submission" date="2019-07" db="EMBL/GenBank/DDBJ databases">
        <title>Genome sequence of 2 isolates from Red Sea Mangroves.</title>
        <authorList>
            <person name="Sefrji F."/>
            <person name="Michoud G."/>
            <person name="Merlino G."/>
            <person name="Daffonchio D."/>
        </authorList>
    </citation>
    <scope>NUCLEOTIDE SEQUENCE [LARGE SCALE GENOMIC DNA]</scope>
    <source>
        <strain evidence="14 15">R1DC41</strain>
    </source>
</reference>
<evidence type="ECO:0000256" key="2">
    <source>
        <dbReference type="ARBA" id="ARBA00022512"/>
    </source>
</evidence>
<dbReference type="InterPro" id="IPR015500">
    <property type="entry name" value="Peptidase_S8_subtilisin-rel"/>
</dbReference>
<dbReference type="InterPro" id="IPR036852">
    <property type="entry name" value="Peptidase_S8/S53_dom_sf"/>
</dbReference>
<dbReference type="Pfam" id="PF02225">
    <property type="entry name" value="PA"/>
    <property type="match status" value="1"/>
</dbReference>
<feature type="domain" description="Peptidase S8/S53" evidence="12">
    <location>
        <begin position="128"/>
        <end position="505"/>
    </location>
</feature>
<evidence type="ECO:0000256" key="5">
    <source>
        <dbReference type="ARBA" id="ARBA00022729"/>
    </source>
</evidence>
<evidence type="ECO:0000256" key="4">
    <source>
        <dbReference type="ARBA" id="ARBA00022670"/>
    </source>
</evidence>
<dbReference type="SUPFAM" id="SSF52743">
    <property type="entry name" value="Subtilisin-like"/>
    <property type="match status" value="1"/>
</dbReference>
<dbReference type="PROSITE" id="PS00138">
    <property type="entry name" value="SUBTILASE_SER"/>
    <property type="match status" value="1"/>
</dbReference>
<evidence type="ECO:0000256" key="10">
    <source>
        <dbReference type="RuleBase" id="RU003355"/>
    </source>
</evidence>
<evidence type="ECO:0000256" key="9">
    <source>
        <dbReference type="PROSITE-ProRule" id="PRU01240"/>
    </source>
</evidence>